<sequence length="74" mass="7951">MDISAASKRRELKREQLSLGEAGEYSPVAPPPPPLPIVLNPVRGCMTENGMMARGKEQNKSGGTGSRVLETDQD</sequence>
<organism evidence="2 3">
    <name type="scientific">Hevea brasiliensis</name>
    <name type="common">Para rubber tree</name>
    <name type="synonym">Siphonia brasiliensis</name>
    <dbReference type="NCBI Taxonomy" id="3981"/>
    <lineage>
        <taxon>Eukaryota</taxon>
        <taxon>Viridiplantae</taxon>
        <taxon>Streptophyta</taxon>
        <taxon>Embryophyta</taxon>
        <taxon>Tracheophyta</taxon>
        <taxon>Spermatophyta</taxon>
        <taxon>Magnoliopsida</taxon>
        <taxon>eudicotyledons</taxon>
        <taxon>Gunneridae</taxon>
        <taxon>Pentapetalae</taxon>
        <taxon>rosids</taxon>
        <taxon>fabids</taxon>
        <taxon>Malpighiales</taxon>
        <taxon>Euphorbiaceae</taxon>
        <taxon>Crotonoideae</taxon>
        <taxon>Micrandreae</taxon>
        <taxon>Hevea</taxon>
    </lineage>
</organism>
<proteinExistence type="predicted"/>
<reference evidence="2 3" key="1">
    <citation type="journal article" date="2020" name="Mol. Plant">
        <title>The Chromosome-Based Rubber Tree Genome Provides New Insights into Spurge Genome Evolution and Rubber Biosynthesis.</title>
        <authorList>
            <person name="Liu J."/>
            <person name="Shi C."/>
            <person name="Shi C.C."/>
            <person name="Li W."/>
            <person name="Zhang Q.J."/>
            <person name="Zhang Y."/>
            <person name="Li K."/>
            <person name="Lu H.F."/>
            <person name="Shi C."/>
            <person name="Zhu S.T."/>
            <person name="Xiao Z.Y."/>
            <person name="Nan H."/>
            <person name="Yue Y."/>
            <person name="Zhu X.G."/>
            <person name="Wu Y."/>
            <person name="Hong X.N."/>
            <person name="Fan G.Y."/>
            <person name="Tong Y."/>
            <person name="Zhang D."/>
            <person name="Mao C.L."/>
            <person name="Liu Y.L."/>
            <person name="Hao S.J."/>
            <person name="Liu W.Q."/>
            <person name="Lv M.Q."/>
            <person name="Zhang H.B."/>
            <person name="Liu Y."/>
            <person name="Hu-Tang G.R."/>
            <person name="Wang J.P."/>
            <person name="Wang J.H."/>
            <person name="Sun Y.H."/>
            <person name="Ni S.B."/>
            <person name="Chen W.B."/>
            <person name="Zhang X.C."/>
            <person name="Jiao Y.N."/>
            <person name="Eichler E.E."/>
            <person name="Li G.H."/>
            <person name="Liu X."/>
            <person name="Gao L.Z."/>
        </authorList>
    </citation>
    <scope>NUCLEOTIDE SEQUENCE [LARGE SCALE GENOMIC DNA]</scope>
    <source>
        <strain evidence="3">cv. GT1</strain>
        <tissue evidence="2">Leaf</tissue>
    </source>
</reference>
<gene>
    <name evidence="2" type="ORF">GH714_040297</name>
</gene>
<dbReference type="EMBL" id="JAAGAX010000005">
    <property type="protein sequence ID" value="KAF2315760.1"/>
    <property type="molecule type" value="Genomic_DNA"/>
</dbReference>
<comment type="caution">
    <text evidence="2">The sequence shown here is derived from an EMBL/GenBank/DDBJ whole genome shotgun (WGS) entry which is preliminary data.</text>
</comment>
<name>A0A6A6MQ42_HEVBR</name>
<evidence type="ECO:0000256" key="1">
    <source>
        <dbReference type="SAM" id="MobiDB-lite"/>
    </source>
</evidence>
<feature type="region of interest" description="Disordered" evidence="1">
    <location>
        <begin position="1"/>
        <end position="74"/>
    </location>
</feature>
<accession>A0A6A6MQ42</accession>
<evidence type="ECO:0000313" key="3">
    <source>
        <dbReference type="Proteomes" id="UP000467840"/>
    </source>
</evidence>
<dbReference type="Proteomes" id="UP000467840">
    <property type="component" value="Chromosome 15"/>
</dbReference>
<evidence type="ECO:0000313" key="2">
    <source>
        <dbReference type="EMBL" id="KAF2315760.1"/>
    </source>
</evidence>
<dbReference type="AlphaFoldDB" id="A0A6A6MQ42"/>
<keyword evidence="3" id="KW-1185">Reference proteome</keyword>
<protein>
    <submittedName>
        <fullName evidence="2">Uncharacterized protein</fullName>
    </submittedName>
</protein>